<dbReference type="InterPro" id="IPR011008">
    <property type="entry name" value="Dimeric_a/b-barrel"/>
</dbReference>
<organism evidence="1 2">
    <name type="scientific">Paraphoma chrysanthemicola</name>
    <dbReference type="NCBI Taxonomy" id="798071"/>
    <lineage>
        <taxon>Eukaryota</taxon>
        <taxon>Fungi</taxon>
        <taxon>Dikarya</taxon>
        <taxon>Ascomycota</taxon>
        <taxon>Pezizomycotina</taxon>
        <taxon>Dothideomycetes</taxon>
        <taxon>Pleosporomycetidae</taxon>
        <taxon>Pleosporales</taxon>
        <taxon>Pleosporineae</taxon>
        <taxon>Phaeosphaeriaceae</taxon>
        <taxon>Paraphoma</taxon>
    </lineage>
</organism>
<sequence>MAKGILWVSSRVTKPDRLSPDDFCAWYENTHIQEVLSLPGLPSAARYEAIQPQPSEDTWSAQAPWLTLYDMHHVEYRHSPDFKALDGQTAPSEQLLDRIFSNTRFDTRFYAQVQIFDISHGTAGPARFIISAALQPPAEAAPDFDAWYRQEHLAVLSRAPGFVRSRRYELVNGTVLDEFVRSEPDVPRYLALHEFEGQVLPWKELQDSAETPWAKRVMGVLAKSEIGWYVLKRIYAEEEWRDVGTPSG</sequence>
<evidence type="ECO:0008006" key="3">
    <source>
        <dbReference type="Google" id="ProtNLM"/>
    </source>
</evidence>
<gene>
    <name evidence="1" type="ORF">FB567DRAFT_536500</name>
</gene>
<protein>
    <recommendedName>
        <fullName evidence="3">EthD domain-containing protein</fullName>
    </recommendedName>
</protein>
<accession>A0A8K0QWI0</accession>
<name>A0A8K0QWI0_9PLEO</name>
<dbReference type="SUPFAM" id="SSF54909">
    <property type="entry name" value="Dimeric alpha+beta barrel"/>
    <property type="match status" value="2"/>
</dbReference>
<comment type="caution">
    <text evidence="1">The sequence shown here is derived from an EMBL/GenBank/DDBJ whole genome shotgun (WGS) entry which is preliminary data.</text>
</comment>
<proteinExistence type="predicted"/>
<dbReference type="EMBL" id="JAGMVJ010000020">
    <property type="protein sequence ID" value="KAH7075265.1"/>
    <property type="molecule type" value="Genomic_DNA"/>
</dbReference>
<dbReference type="OrthoDB" id="2851338at2759"/>
<reference evidence="1" key="1">
    <citation type="journal article" date="2021" name="Nat. Commun.">
        <title>Genetic determinants of endophytism in the Arabidopsis root mycobiome.</title>
        <authorList>
            <person name="Mesny F."/>
            <person name="Miyauchi S."/>
            <person name="Thiergart T."/>
            <person name="Pickel B."/>
            <person name="Atanasova L."/>
            <person name="Karlsson M."/>
            <person name="Huettel B."/>
            <person name="Barry K.W."/>
            <person name="Haridas S."/>
            <person name="Chen C."/>
            <person name="Bauer D."/>
            <person name="Andreopoulos W."/>
            <person name="Pangilinan J."/>
            <person name="LaButti K."/>
            <person name="Riley R."/>
            <person name="Lipzen A."/>
            <person name="Clum A."/>
            <person name="Drula E."/>
            <person name="Henrissat B."/>
            <person name="Kohler A."/>
            <person name="Grigoriev I.V."/>
            <person name="Martin F.M."/>
            <person name="Hacquard S."/>
        </authorList>
    </citation>
    <scope>NUCLEOTIDE SEQUENCE</scope>
    <source>
        <strain evidence="1">MPI-SDFR-AT-0120</strain>
    </source>
</reference>
<keyword evidence="2" id="KW-1185">Reference proteome</keyword>
<evidence type="ECO:0000313" key="2">
    <source>
        <dbReference type="Proteomes" id="UP000813461"/>
    </source>
</evidence>
<dbReference type="Proteomes" id="UP000813461">
    <property type="component" value="Unassembled WGS sequence"/>
</dbReference>
<dbReference type="AlphaFoldDB" id="A0A8K0QWI0"/>
<evidence type="ECO:0000313" key="1">
    <source>
        <dbReference type="EMBL" id="KAH7075265.1"/>
    </source>
</evidence>